<evidence type="ECO:0000256" key="4">
    <source>
        <dbReference type="ARBA" id="ARBA00022692"/>
    </source>
</evidence>
<evidence type="ECO:0000256" key="7">
    <source>
        <dbReference type="PIRSR" id="PIRSR604254-1"/>
    </source>
</evidence>
<keyword evidence="5 8" id="KW-1133">Transmembrane helix</keyword>
<feature type="transmembrane region" description="Helical" evidence="8">
    <location>
        <begin position="125"/>
        <end position="142"/>
    </location>
</feature>
<dbReference type="InterPro" id="IPR005744">
    <property type="entry name" value="Hy-lIII"/>
</dbReference>
<feature type="transmembrane region" description="Helical" evidence="8">
    <location>
        <begin position="36"/>
        <end position="55"/>
    </location>
</feature>
<keyword evidence="4 8" id="KW-0812">Transmembrane</keyword>
<keyword evidence="7" id="KW-0862">Zinc</keyword>
<dbReference type="eggNOG" id="COG1272">
    <property type="taxonomic scope" value="Bacteria"/>
</dbReference>
<keyword evidence="6 8" id="KW-0472">Membrane</keyword>
<evidence type="ECO:0000313" key="10">
    <source>
        <dbReference type="Proteomes" id="UP000001916"/>
    </source>
</evidence>
<keyword evidence="10" id="KW-1185">Reference proteome</keyword>
<comment type="similarity">
    <text evidence="2">Belongs to the UPF0073 (Hly-III) family.</text>
</comment>
<evidence type="ECO:0000256" key="2">
    <source>
        <dbReference type="ARBA" id="ARBA00008488"/>
    </source>
</evidence>
<dbReference type="EMBL" id="CP002042">
    <property type="protein sequence ID" value="ADH64485.1"/>
    <property type="molecule type" value="Genomic_DNA"/>
</dbReference>
<evidence type="ECO:0000256" key="3">
    <source>
        <dbReference type="ARBA" id="ARBA00022475"/>
    </source>
</evidence>
<evidence type="ECO:0000256" key="5">
    <source>
        <dbReference type="ARBA" id="ARBA00022989"/>
    </source>
</evidence>
<protein>
    <submittedName>
        <fullName evidence="9">Channel protein, hemolysin III family</fullName>
    </submittedName>
</protein>
<dbReference type="KEGG" id="msv:Mesil_2636"/>
<organism evidence="9 10">
    <name type="scientific">Allomeiothermus silvanus (strain ATCC 700542 / DSM 9946 / NBRC 106475 / NCIMB 13440 / VI-R2)</name>
    <name type="common">Thermus silvanus</name>
    <dbReference type="NCBI Taxonomy" id="526227"/>
    <lineage>
        <taxon>Bacteria</taxon>
        <taxon>Thermotogati</taxon>
        <taxon>Deinococcota</taxon>
        <taxon>Deinococci</taxon>
        <taxon>Thermales</taxon>
        <taxon>Thermaceae</taxon>
        <taxon>Allomeiothermus</taxon>
    </lineage>
</organism>
<evidence type="ECO:0000256" key="6">
    <source>
        <dbReference type="ARBA" id="ARBA00023136"/>
    </source>
</evidence>
<dbReference type="HOGENOM" id="CLU_051078_2_1_0"/>
<dbReference type="PANTHER" id="PTHR20855">
    <property type="entry name" value="ADIPOR/PROGESTIN RECEPTOR-RELATED"/>
    <property type="match status" value="1"/>
</dbReference>
<reference evidence="9 10" key="1">
    <citation type="journal article" date="2010" name="Stand. Genomic Sci.">
        <title>Complete genome sequence of Meiothermus silvanus type strain (VI-R2).</title>
        <authorList>
            <person name="Sikorski J."/>
            <person name="Tindall B.J."/>
            <person name="Lowry S."/>
            <person name="Lucas S."/>
            <person name="Nolan M."/>
            <person name="Copeland A."/>
            <person name="Glavina Del Rio T."/>
            <person name="Tice H."/>
            <person name="Cheng J.F."/>
            <person name="Han C."/>
            <person name="Pitluck S."/>
            <person name="Liolios K."/>
            <person name="Ivanova N."/>
            <person name="Mavromatis K."/>
            <person name="Mikhailova N."/>
            <person name="Pati A."/>
            <person name="Goodwin L."/>
            <person name="Chen A."/>
            <person name="Palaniappan K."/>
            <person name="Land M."/>
            <person name="Hauser L."/>
            <person name="Chang Y.J."/>
            <person name="Jeffries C.D."/>
            <person name="Rohde M."/>
            <person name="Goker M."/>
            <person name="Woyke T."/>
            <person name="Bristow J."/>
            <person name="Eisen J.A."/>
            <person name="Markowitz V."/>
            <person name="Hugenholtz P."/>
            <person name="Kyrpides N.C."/>
            <person name="Klenk H.P."/>
            <person name="Lapidus A."/>
        </authorList>
    </citation>
    <scope>NUCLEOTIDE SEQUENCE [LARGE SCALE GENOMIC DNA]</scope>
    <source>
        <strain evidence="10">ATCC 700542 / DSM 9946 / VI-R2</strain>
    </source>
</reference>
<name>D7BBM3_ALLS1</name>
<dbReference type="NCBIfam" id="TIGR01065">
    <property type="entry name" value="hlyIII"/>
    <property type="match status" value="1"/>
</dbReference>
<feature type="binding site" evidence="7">
    <location>
        <position position="57"/>
    </location>
    <ligand>
        <name>Zn(2+)</name>
        <dbReference type="ChEBI" id="CHEBI:29105"/>
    </ligand>
</feature>
<evidence type="ECO:0000313" key="9">
    <source>
        <dbReference type="EMBL" id="ADH64485.1"/>
    </source>
</evidence>
<dbReference type="Proteomes" id="UP000001916">
    <property type="component" value="Chromosome"/>
</dbReference>
<feature type="binding site" evidence="7">
    <location>
        <position position="184"/>
    </location>
    <ligand>
        <name>Zn(2+)</name>
        <dbReference type="ChEBI" id="CHEBI:29105"/>
    </ligand>
</feature>
<sequence length="208" mass="23280">MIREPFNTYSHLTGAILALVGTIVLLLLSQGDTAKWVGALVFGVSMTVMYVSSSLYHALKVSEKTLQGLRRLDHAAIFLFIAGTYTPVVLQGLEPSWKPWALGIVWGLAVFGVFFRVFVLKAPRWLYTLSYVGLGWLVVFFWPKLDLNIWALVWLIAGGLAYSLGAINYATKWPDPWPQVVGFHGLWHLFVLAGSIFMYLAVLALYLQ</sequence>
<comment type="subcellular location">
    <subcellularLocation>
        <location evidence="1">Cell membrane</location>
        <topology evidence="1">Multi-pass membrane protein</topology>
    </subcellularLocation>
</comment>
<dbReference type="OrthoDB" id="9813689at2"/>
<dbReference type="GO" id="GO:0005886">
    <property type="term" value="C:plasma membrane"/>
    <property type="evidence" value="ECO:0007669"/>
    <property type="project" value="UniProtKB-SubCell"/>
</dbReference>
<feature type="binding site" evidence="7">
    <location>
        <position position="188"/>
    </location>
    <ligand>
        <name>Zn(2+)</name>
        <dbReference type="ChEBI" id="CHEBI:29105"/>
    </ligand>
</feature>
<evidence type="ECO:0000256" key="1">
    <source>
        <dbReference type="ARBA" id="ARBA00004651"/>
    </source>
</evidence>
<dbReference type="GO" id="GO:0046872">
    <property type="term" value="F:metal ion binding"/>
    <property type="evidence" value="ECO:0007669"/>
    <property type="project" value="UniProtKB-KW"/>
</dbReference>
<evidence type="ECO:0000256" key="8">
    <source>
        <dbReference type="SAM" id="Phobius"/>
    </source>
</evidence>
<feature type="transmembrane region" description="Helical" evidence="8">
    <location>
        <begin position="100"/>
        <end position="119"/>
    </location>
</feature>
<feature type="transmembrane region" description="Helical" evidence="8">
    <location>
        <begin position="12"/>
        <end position="29"/>
    </location>
</feature>
<dbReference type="RefSeq" id="WP_013159025.1">
    <property type="nucleotide sequence ID" value="NC_014212.1"/>
</dbReference>
<dbReference type="PANTHER" id="PTHR20855:SF3">
    <property type="entry name" value="LD03007P"/>
    <property type="match status" value="1"/>
</dbReference>
<accession>D7BBM3</accession>
<gene>
    <name evidence="9" type="ordered locus">Mesil_2636</name>
</gene>
<dbReference type="STRING" id="526227.Mesil_2636"/>
<dbReference type="AlphaFoldDB" id="D7BBM3"/>
<feature type="transmembrane region" description="Helical" evidence="8">
    <location>
        <begin position="187"/>
        <end position="207"/>
    </location>
</feature>
<dbReference type="InterPro" id="IPR004254">
    <property type="entry name" value="AdipoR/HlyIII-related"/>
</dbReference>
<feature type="transmembrane region" description="Helical" evidence="8">
    <location>
        <begin position="149"/>
        <end position="167"/>
    </location>
</feature>
<feature type="transmembrane region" description="Helical" evidence="8">
    <location>
        <begin position="75"/>
        <end position="93"/>
    </location>
</feature>
<dbReference type="GO" id="GO:0140911">
    <property type="term" value="F:pore-forming activity"/>
    <property type="evidence" value="ECO:0007669"/>
    <property type="project" value="InterPro"/>
</dbReference>
<dbReference type="Pfam" id="PF03006">
    <property type="entry name" value="HlyIII"/>
    <property type="match status" value="1"/>
</dbReference>
<proteinExistence type="inferred from homology"/>
<keyword evidence="3" id="KW-1003">Cell membrane</keyword>
<keyword evidence="7" id="KW-0479">Metal-binding</keyword>